<dbReference type="KEGG" id="ctm:Cabther_A0761"/>
<accession>G2LH18</accession>
<reference evidence="1 2" key="1">
    <citation type="journal article" date="2012" name="Environ. Microbiol.">
        <title>Complete genome of Candidatus Chloracidobacterium thermophilum, a chlorophyll-based photoheterotroph belonging to the phylum Acidobacteria.</title>
        <authorList>
            <person name="Garcia Costas A.M."/>
            <person name="Liu Z."/>
            <person name="Tomsho L.P."/>
            <person name="Schuster S.C."/>
            <person name="Ward D.M."/>
            <person name="Bryant D.A."/>
        </authorList>
    </citation>
    <scope>NUCLEOTIDE SEQUENCE [LARGE SCALE GENOMIC DNA]</scope>
    <source>
        <strain evidence="1 2">B</strain>
    </source>
</reference>
<sequence>MLSIAPALTGLSGPPIYRIGTVTGSIRSIGPICPIRSIRTVLPIRPIGPRQFITVRRTLPFPHHFPPFIPPKTLHNYHHTPCLRTHEPGRLCLKQVNVM</sequence>
<name>G2LH18_CHLTF</name>
<dbReference type="Proteomes" id="UP000006791">
    <property type="component" value="Chromosome 1"/>
</dbReference>
<dbReference type="STRING" id="981222.Cabther_A0761"/>
<evidence type="ECO:0000313" key="1">
    <source>
        <dbReference type="EMBL" id="AEP11518.1"/>
    </source>
</evidence>
<dbReference type="AlphaFoldDB" id="G2LH18"/>
<protein>
    <submittedName>
        <fullName evidence="1">Uncharacterized protein</fullName>
    </submittedName>
</protein>
<dbReference type="HOGENOM" id="CLU_2315210_0_0_0"/>
<proteinExistence type="predicted"/>
<organism evidence="1 2">
    <name type="scientific">Chloracidobacterium thermophilum (strain B)</name>
    <dbReference type="NCBI Taxonomy" id="981222"/>
    <lineage>
        <taxon>Bacteria</taxon>
        <taxon>Pseudomonadati</taxon>
        <taxon>Acidobacteriota</taxon>
        <taxon>Terriglobia</taxon>
        <taxon>Terriglobales</taxon>
        <taxon>Acidobacteriaceae</taxon>
        <taxon>Chloracidobacterium</taxon>
    </lineage>
</organism>
<gene>
    <name evidence="1" type="ordered locus">Cabther_A0761</name>
</gene>
<evidence type="ECO:0000313" key="2">
    <source>
        <dbReference type="Proteomes" id="UP000006791"/>
    </source>
</evidence>
<dbReference type="EMBL" id="CP002514">
    <property type="protein sequence ID" value="AEP11518.1"/>
    <property type="molecule type" value="Genomic_DNA"/>
</dbReference>
<keyword evidence="2" id="KW-1185">Reference proteome</keyword>